<dbReference type="PANTHER" id="PTHR30033">
    <property type="entry name" value="FLAGELLAR HOOK-ASSOCIATED PROTEIN 1"/>
    <property type="match status" value="1"/>
</dbReference>
<dbReference type="PANTHER" id="PTHR30033:SF1">
    <property type="entry name" value="FLAGELLAR HOOK-ASSOCIATED PROTEIN 1"/>
    <property type="match status" value="1"/>
</dbReference>
<dbReference type="InterPro" id="IPR010930">
    <property type="entry name" value="Flg_bb/hook_C_dom"/>
</dbReference>
<evidence type="ECO:0000256" key="1">
    <source>
        <dbReference type="ARBA" id="ARBA00004365"/>
    </source>
</evidence>
<dbReference type="InterPro" id="IPR053927">
    <property type="entry name" value="FlgK_helical"/>
</dbReference>
<evidence type="ECO:0000256" key="5">
    <source>
        <dbReference type="ARBA" id="ARBA00022525"/>
    </source>
</evidence>
<proteinExistence type="inferred from homology"/>
<sequence length="609" mass="67563">MGGLLSSLNTPYTGLTGHQVMVDTVSNNIANANNEFYSRQVVRSSAQTPLQTSSNYVIGQGLNILSVERIHDEYTFSRYKKASAEKTFYEKSFEGLKEASSYYPEVDGVGIYNDLQNYFNAWKDLSTKSGDSAQKIALAEQASTLANNISNTRDRLVNLQKSLNNELKVAVDEVNRLGEQIAQLNKKIAEYEYKELNQKANDLRDLRDQYEFEINNLIGCDVFKQGVMGSACVNENIADFDDGYTLTIGGKAIVDGTSFHPLTLDNSQNPSGIYTIKYLRSDHKEYNLTNAINEGKVGAILDLIRTEDVLDCNGTLGKLQVYINDLDTFANGLIEATNNIYAQSSQLSAKSDTLNINSQDALVTSDYNINSGSFKVVMYNKKGEELGSRSVEIDNLTSMQDVLDQLNANIDDNKNGNASDDFDDRFIATYNNDTKTFTITSKNPAEEIYISIQDDGTNFAGALGINRFFAGNSADSIELAEPYKSDATLIRAYREPVDGNFEIANLMQQLQYDKITFTSQDGTQQSETISGYFRYIAGRVSSQTESTQITLETKEAVYISVKQEYKAISEVSVDDELINLIKYQSGYSANAKMVSTIDEMLNTLLGLKG</sequence>
<dbReference type="Pfam" id="PF06429">
    <property type="entry name" value="Flg_bbr_C"/>
    <property type="match status" value="1"/>
</dbReference>
<evidence type="ECO:0000259" key="8">
    <source>
        <dbReference type="Pfam" id="PF06429"/>
    </source>
</evidence>
<keyword evidence="11" id="KW-1185">Reference proteome</keyword>
<gene>
    <name evidence="10" type="primary">flgK</name>
    <name evidence="10" type="ORF">NCR95_02565</name>
</gene>
<keyword evidence="10" id="KW-0966">Cell projection</keyword>
<evidence type="ECO:0000313" key="10">
    <source>
        <dbReference type="EMBL" id="MCL9819056.1"/>
    </source>
</evidence>
<feature type="domain" description="Flagellar basal-body/hook protein C-terminal" evidence="8">
    <location>
        <begin position="567"/>
        <end position="606"/>
    </location>
</feature>
<dbReference type="NCBIfam" id="TIGR02492">
    <property type="entry name" value="flgK_ends"/>
    <property type="match status" value="1"/>
</dbReference>
<dbReference type="PRINTS" id="PR01005">
    <property type="entry name" value="FLGHOOKAP1"/>
</dbReference>
<dbReference type="Pfam" id="PF22638">
    <property type="entry name" value="FlgK_D1"/>
    <property type="match status" value="1"/>
</dbReference>
<protein>
    <recommendedName>
        <fullName evidence="4">Flagellar hook-associated protein 1</fullName>
    </recommendedName>
</protein>
<evidence type="ECO:0000256" key="6">
    <source>
        <dbReference type="ARBA" id="ARBA00023143"/>
    </source>
</evidence>
<keyword evidence="10" id="KW-0969">Cilium</keyword>
<keyword evidence="7" id="KW-0175">Coiled coil</keyword>
<comment type="caution">
    <text evidence="10">The sequence shown here is derived from an EMBL/GenBank/DDBJ whole genome shotgun (WGS) entry which is preliminary data.</text>
</comment>
<comment type="similarity">
    <text evidence="3">Belongs to the flagella basal body rod proteins family.</text>
</comment>
<evidence type="ECO:0000256" key="4">
    <source>
        <dbReference type="ARBA" id="ARBA00016244"/>
    </source>
</evidence>
<keyword evidence="10" id="KW-0282">Flagellum</keyword>
<dbReference type="Proteomes" id="UP001057522">
    <property type="component" value="Unassembled WGS sequence"/>
</dbReference>
<keyword evidence="6" id="KW-0975">Bacterial flagellum</keyword>
<organism evidence="10 11">
    <name type="scientific">Helicobacter colisuis</name>
    <dbReference type="NCBI Taxonomy" id="2949739"/>
    <lineage>
        <taxon>Bacteria</taxon>
        <taxon>Pseudomonadati</taxon>
        <taxon>Campylobacterota</taxon>
        <taxon>Epsilonproteobacteria</taxon>
        <taxon>Campylobacterales</taxon>
        <taxon>Helicobacteraceae</taxon>
        <taxon>Helicobacter</taxon>
    </lineage>
</organism>
<dbReference type="RefSeq" id="WP_250603660.1">
    <property type="nucleotide sequence ID" value="NZ_JAMOKX010000002.1"/>
</dbReference>
<evidence type="ECO:0000259" key="9">
    <source>
        <dbReference type="Pfam" id="PF22638"/>
    </source>
</evidence>
<feature type="domain" description="Flagellar hook-associated protein FlgK helical" evidence="9">
    <location>
        <begin position="105"/>
        <end position="348"/>
    </location>
</feature>
<dbReference type="InterPro" id="IPR002371">
    <property type="entry name" value="FlgK"/>
</dbReference>
<evidence type="ECO:0000256" key="3">
    <source>
        <dbReference type="ARBA" id="ARBA00009677"/>
    </source>
</evidence>
<name>A0ABT0TT10_9HELI</name>
<keyword evidence="5" id="KW-0964">Secreted</keyword>
<evidence type="ECO:0000313" key="11">
    <source>
        <dbReference type="Proteomes" id="UP001057522"/>
    </source>
</evidence>
<dbReference type="EMBL" id="JAMOKX010000002">
    <property type="protein sequence ID" value="MCL9819056.1"/>
    <property type="molecule type" value="Genomic_DNA"/>
</dbReference>
<evidence type="ECO:0000256" key="7">
    <source>
        <dbReference type="SAM" id="Coils"/>
    </source>
</evidence>
<feature type="coiled-coil region" evidence="7">
    <location>
        <begin position="160"/>
        <end position="216"/>
    </location>
</feature>
<accession>A0ABT0TT10</accession>
<comment type="subcellular location">
    <subcellularLocation>
        <location evidence="1">Bacterial flagellum</location>
    </subcellularLocation>
    <subcellularLocation>
        <location evidence="2">Secreted</location>
    </subcellularLocation>
</comment>
<reference evidence="10" key="1">
    <citation type="submission" date="2022-06" db="EMBL/GenBank/DDBJ databases">
        <title>Helicobacter colisuis sp. nov.</title>
        <authorList>
            <person name="Papic B."/>
            <person name="Gruntar I."/>
        </authorList>
    </citation>
    <scope>NUCLEOTIDE SEQUENCE</scope>
    <source>
        <strain evidence="10">11154-15</strain>
    </source>
</reference>
<evidence type="ECO:0000256" key="2">
    <source>
        <dbReference type="ARBA" id="ARBA00004613"/>
    </source>
</evidence>